<dbReference type="SUPFAM" id="SSF52172">
    <property type="entry name" value="CheY-like"/>
    <property type="match status" value="1"/>
</dbReference>
<evidence type="ECO:0000259" key="2">
    <source>
        <dbReference type="PROSITE" id="PS50110"/>
    </source>
</evidence>
<protein>
    <recommendedName>
        <fullName evidence="2">Response regulatory domain-containing protein</fullName>
    </recommendedName>
</protein>
<sequence length="407" mass="45486">MSDTISLAELLQEKYILAVDDQQVIRMMLKNFLSQLGVAKAQVKSADDGDAALKVVEELQGAVGFILLDWNMPRIPGIEVLRTIRANPATRKTPILMVTAETKEEQILQALEEGINGYLIKPFIAADLGEKMTNILNPQKYTKFIETAESLIEDGEYDKAITILEKVLASKQNSASARMLMGLANKHLGNNAEAKKWYEEAVEKNPKFLKALNSLSEFLMEKGDMDNALRIMTQADQLSPLVANRKLNIGKINLELGDEKKALEAFSNAAILDPKTAEEIANTCLEKGNTEMAYKYLNQLVEARMRQGDLTEDEIMDYIDQYNHTGIEFRHKGQWLKAIDAYMSALKIDPANAAVHYNIGKAYVQGKNSIKAAQYYEKAISINEQSLDPDPDLPRIVNGELKKISMV</sequence>
<evidence type="ECO:0000256" key="1">
    <source>
        <dbReference type="ARBA" id="ARBA00022553"/>
    </source>
</evidence>
<dbReference type="Pfam" id="PF00072">
    <property type="entry name" value="Response_reg"/>
    <property type="match status" value="1"/>
</dbReference>
<dbReference type="SMART" id="SM00448">
    <property type="entry name" value="REC"/>
    <property type="match status" value="1"/>
</dbReference>
<dbReference type="PROSITE" id="PS50005">
    <property type="entry name" value="TPR"/>
    <property type="match status" value="4"/>
</dbReference>
<dbReference type="SMART" id="SM00028">
    <property type="entry name" value="TPR"/>
    <property type="match status" value="5"/>
</dbReference>
<reference evidence="3" key="1">
    <citation type="submission" date="2018-06" db="EMBL/GenBank/DDBJ databases">
        <authorList>
            <person name="Zhirakovskaya E."/>
        </authorList>
    </citation>
    <scope>NUCLEOTIDE SEQUENCE</scope>
</reference>
<dbReference type="AlphaFoldDB" id="A0A3B1CAB1"/>
<dbReference type="Pfam" id="PF14559">
    <property type="entry name" value="TPR_19"/>
    <property type="match status" value="1"/>
</dbReference>
<proteinExistence type="predicted"/>
<dbReference type="GO" id="GO:0000160">
    <property type="term" value="P:phosphorelay signal transduction system"/>
    <property type="evidence" value="ECO:0007669"/>
    <property type="project" value="InterPro"/>
</dbReference>
<feature type="domain" description="Response regulatory" evidence="2">
    <location>
        <begin position="15"/>
        <end position="136"/>
    </location>
</feature>
<dbReference type="Gene3D" id="3.40.50.2300">
    <property type="match status" value="1"/>
</dbReference>
<dbReference type="Pfam" id="PF13414">
    <property type="entry name" value="TPR_11"/>
    <property type="match status" value="1"/>
</dbReference>
<evidence type="ECO:0000313" key="3">
    <source>
        <dbReference type="EMBL" id="VAX20914.1"/>
    </source>
</evidence>
<dbReference type="PROSITE" id="PS50110">
    <property type="entry name" value="RESPONSE_REGULATORY"/>
    <property type="match status" value="1"/>
</dbReference>
<dbReference type="PANTHER" id="PTHR44591">
    <property type="entry name" value="STRESS RESPONSE REGULATOR PROTEIN 1"/>
    <property type="match status" value="1"/>
</dbReference>
<accession>A0A3B1CAB1</accession>
<dbReference type="EMBL" id="UOGC01000112">
    <property type="protein sequence ID" value="VAX20914.1"/>
    <property type="molecule type" value="Genomic_DNA"/>
</dbReference>
<name>A0A3B1CAB1_9ZZZZ</name>
<dbReference type="InterPro" id="IPR050595">
    <property type="entry name" value="Bact_response_regulator"/>
</dbReference>
<dbReference type="Gene3D" id="1.25.40.10">
    <property type="entry name" value="Tetratricopeptide repeat domain"/>
    <property type="match status" value="2"/>
</dbReference>
<dbReference type="InterPro" id="IPR011006">
    <property type="entry name" value="CheY-like_superfamily"/>
</dbReference>
<dbReference type="PANTHER" id="PTHR44591:SF3">
    <property type="entry name" value="RESPONSE REGULATORY DOMAIN-CONTAINING PROTEIN"/>
    <property type="match status" value="1"/>
</dbReference>
<dbReference type="SUPFAM" id="SSF81901">
    <property type="entry name" value="HCP-like"/>
    <property type="match status" value="1"/>
</dbReference>
<dbReference type="InterPro" id="IPR001789">
    <property type="entry name" value="Sig_transdc_resp-reg_receiver"/>
</dbReference>
<keyword evidence="1" id="KW-0597">Phosphoprotein</keyword>
<dbReference type="InterPro" id="IPR019734">
    <property type="entry name" value="TPR_rpt"/>
</dbReference>
<gene>
    <name evidence="3" type="ORF">MNBD_NITROSPINAE01-412</name>
</gene>
<organism evidence="3">
    <name type="scientific">hydrothermal vent metagenome</name>
    <dbReference type="NCBI Taxonomy" id="652676"/>
    <lineage>
        <taxon>unclassified sequences</taxon>
        <taxon>metagenomes</taxon>
        <taxon>ecological metagenomes</taxon>
    </lineage>
</organism>
<dbReference type="InterPro" id="IPR011990">
    <property type="entry name" value="TPR-like_helical_dom_sf"/>
</dbReference>